<keyword evidence="2" id="KW-0472">Membrane</keyword>
<dbReference type="Gene3D" id="3.90.550.10">
    <property type="entry name" value="Spore Coat Polysaccharide Biosynthesis Protein SpsA, Chain A"/>
    <property type="match status" value="1"/>
</dbReference>
<organism evidence="4">
    <name type="scientific">Spathaspora passalidarum (strain NRRL Y-27907 / 11-Y1)</name>
    <dbReference type="NCBI Taxonomy" id="619300"/>
    <lineage>
        <taxon>Eukaryota</taxon>
        <taxon>Fungi</taxon>
        <taxon>Dikarya</taxon>
        <taxon>Ascomycota</taxon>
        <taxon>Saccharomycotina</taxon>
        <taxon>Pichiomycetes</taxon>
        <taxon>Debaryomycetaceae</taxon>
        <taxon>Spathaspora</taxon>
    </lineage>
</organism>
<dbReference type="InterPro" id="IPR052086">
    <property type="entry name" value="Mannan_Polymerase_Subunit"/>
</dbReference>
<dbReference type="PANTHER" id="PTHR43083:SF6">
    <property type="entry name" value="MANNAN POLYMERASE COMPLEXES SUBUNIT MNN9"/>
    <property type="match status" value="1"/>
</dbReference>
<dbReference type="STRING" id="619300.G3AUN7"/>
<evidence type="ECO:0000313" key="4">
    <source>
        <dbReference type="Proteomes" id="UP000000709"/>
    </source>
</evidence>
<evidence type="ECO:0000256" key="2">
    <source>
        <dbReference type="SAM" id="Phobius"/>
    </source>
</evidence>
<dbReference type="eggNOG" id="ENOG502S17G">
    <property type="taxonomic scope" value="Eukaryota"/>
</dbReference>
<dbReference type="InterPro" id="IPR029044">
    <property type="entry name" value="Nucleotide-diphossugar_trans"/>
</dbReference>
<dbReference type="InParanoid" id="G3AUN7"/>
<reference evidence="3 4" key="1">
    <citation type="journal article" date="2011" name="Proc. Natl. Acad. Sci. U.S.A.">
        <title>Comparative genomics of xylose-fermenting fungi for enhanced biofuel production.</title>
        <authorList>
            <person name="Wohlbach D.J."/>
            <person name="Kuo A."/>
            <person name="Sato T.K."/>
            <person name="Potts K.M."/>
            <person name="Salamov A.A."/>
            <person name="LaButti K.M."/>
            <person name="Sun H."/>
            <person name="Clum A."/>
            <person name="Pangilinan J.L."/>
            <person name="Lindquist E.A."/>
            <person name="Lucas S."/>
            <person name="Lapidus A."/>
            <person name="Jin M."/>
            <person name="Gunawan C."/>
            <person name="Balan V."/>
            <person name="Dale B.E."/>
            <person name="Jeffries T.W."/>
            <person name="Zinkel R."/>
            <person name="Barry K.W."/>
            <person name="Grigoriev I.V."/>
            <person name="Gasch A.P."/>
        </authorList>
    </citation>
    <scope>NUCLEOTIDE SEQUENCE [LARGE SCALE GENOMIC DNA]</scope>
    <source>
        <strain evidence="4">NRRL Y-27907 / 11-Y1</strain>
    </source>
</reference>
<accession>G3AUN7</accession>
<gene>
    <name evidence="3" type="ORF">SPAPADRAFT_63434</name>
</gene>
<dbReference type="AlphaFoldDB" id="G3AUN7"/>
<protein>
    <submittedName>
        <fullName evidence="3">Uncharacterized protein</fullName>
    </submittedName>
</protein>
<evidence type="ECO:0000313" key="3">
    <source>
        <dbReference type="EMBL" id="EGW30593.1"/>
    </source>
</evidence>
<sequence length="391" mass="44152">MIATISKQVSSLLPDVAKRRSTLLLFAIFISGLLFIQPLNPFRSRNYTISASYAESPSVKAESYTKTVHTESLFDFTKYVYQIKANSHFGATDEEPSILILSTIDNGKSYGNQRELKHFMISIFSLLEHQDHPYQASLGFLCNEASEFKNIVKYIESHAILLSKSFKKITLISAPFLNSNSGINPDQSSGTAYRLQNRLSARSKNFLISHALDLEQYTMFIDSGIAAFDHPKLVISTFIKDKKDIVVPRIQQGNDLDYDKNTWRGNRTKPTKEQLTLMDENKWESLDYVPGDISDTYHFKNFVTNDNGERDSHKDLNYAVELDSVGNLVLFVKSVVFKQGVVFPTSSVVGTSWDRLEGYDGIETSGICYMAKPLGYQCWGMPNIVANHLPE</sequence>
<dbReference type="GeneID" id="18874747"/>
<dbReference type="GO" id="GO:0000136">
    <property type="term" value="C:mannan polymerase complex"/>
    <property type="evidence" value="ECO:0007669"/>
    <property type="project" value="TreeGrafter"/>
</dbReference>
<dbReference type="GO" id="GO:0006487">
    <property type="term" value="P:protein N-linked glycosylation"/>
    <property type="evidence" value="ECO:0007669"/>
    <property type="project" value="TreeGrafter"/>
</dbReference>
<dbReference type="Pfam" id="PF03452">
    <property type="entry name" value="Anp1"/>
    <property type="match status" value="1"/>
</dbReference>
<evidence type="ECO:0000256" key="1">
    <source>
        <dbReference type="ARBA" id="ARBA00037964"/>
    </source>
</evidence>
<feature type="transmembrane region" description="Helical" evidence="2">
    <location>
        <begin position="21"/>
        <end position="39"/>
    </location>
</feature>
<comment type="similarity">
    <text evidence="1">Belongs to the ANP1/MMN9/VAN1 family.</text>
</comment>
<keyword evidence="2" id="KW-1133">Transmembrane helix</keyword>
<name>G3AUN7_SPAPN</name>
<keyword evidence="2" id="KW-0812">Transmembrane</keyword>
<proteinExistence type="inferred from homology"/>
<dbReference type="KEGG" id="spaa:SPAPADRAFT_63434"/>
<dbReference type="PANTHER" id="PTHR43083">
    <property type="entry name" value="MANNAN POLYMERASE II"/>
    <property type="match status" value="1"/>
</dbReference>
<dbReference type="Proteomes" id="UP000000709">
    <property type="component" value="Unassembled WGS sequence"/>
</dbReference>
<dbReference type="GO" id="GO:0000009">
    <property type="term" value="F:alpha-1,6-mannosyltransferase activity"/>
    <property type="evidence" value="ECO:0007669"/>
    <property type="project" value="TreeGrafter"/>
</dbReference>
<dbReference type="OrthoDB" id="204164at2759"/>
<dbReference type="HOGENOM" id="CLU_048297_1_0_1"/>
<dbReference type="EMBL" id="GL996505">
    <property type="protein sequence ID" value="EGW30593.1"/>
    <property type="molecule type" value="Genomic_DNA"/>
</dbReference>
<dbReference type="GO" id="GO:0000032">
    <property type="term" value="P:cell wall mannoprotein biosynthetic process"/>
    <property type="evidence" value="ECO:0007669"/>
    <property type="project" value="TreeGrafter"/>
</dbReference>
<keyword evidence="4" id="KW-1185">Reference proteome</keyword>
<dbReference type="RefSeq" id="XP_007377564.1">
    <property type="nucleotide sequence ID" value="XM_007377502.1"/>
</dbReference>